<evidence type="ECO:0000313" key="2">
    <source>
        <dbReference type="Proteomes" id="UP000377595"/>
    </source>
</evidence>
<dbReference type="PANTHER" id="PTHR36221:SF1">
    <property type="entry name" value="DUF742 DOMAIN-CONTAINING PROTEIN"/>
    <property type="match status" value="1"/>
</dbReference>
<name>A0A5M3XBD7_9ACTN</name>
<accession>A0A5M3XBD7</accession>
<dbReference type="EMBL" id="BLAF01000005">
    <property type="protein sequence ID" value="GES17946.1"/>
    <property type="molecule type" value="Genomic_DNA"/>
</dbReference>
<organism evidence="1 2">
    <name type="scientific">Acrocarpospora pleiomorpha</name>
    <dbReference type="NCBI Taxonomy" id="90975"/>
    <lineage>
        <taxon>Bacteria</taxon>
        <taxon>Bacillati</taxon>
        <taxon>Actinomycetota</taxon>
        <taxon>Actinomycetes</taxon>
        <taxon>Streptosporangiales</taxon>
        <taxon>Streptosporangiaceae</taxon>
        <taxon>Acrocarpospora</taxon>
    </lineage>
</organism>
<dbReference type="Pfam" id="PF05331">
    <property type="entry name" value="DUF742"/>
    <property type="match status" value="1"/>
</dbReference>
<dbReference type="OrthoDB" id="3637486at2"/>
<proteinExistence type="predicted"/>
<evidence type="ECO:0000313" key="1">
    <source>
        <dbReference type="EMBL" id="GES17946.1"/>
    </source>
</evidence>
<dbReference type="RefSeq" id="WP_155343087.1">
    <property type="nucleotide sequence ID" value="NZ_BAAAHM010000011.1"/>
</dbReference>
<reference evidence="1 2" key="1">
    <citation type="submission" date="2019-10" db="EMBL/GenBank/DDBJ databases">
        <title>Whole genome shotgun sequence of Acrocarpospora pleiomorpha NBRC 16267.</title>
        <authorList>
            <person name="Ichikawa N."/>
            <person name="Kimura A."/>
            <person name="Kitahashi Y."/>
            <person name="Komaki H."/>
            <person name="Oguchi A."/>
        </authorList>
    </citation>
    <scope>NUCLEOTIDE SEQUENCE [LARGE SCALE GENOMIC DNA]</scope>
    <source>
        <strain evidence="1 2">NBRC 16267</strain>
    </source>
</reference>
<protein>
    <recommendedName>
        <fullName evidence="3">DUF742 domain-containing protein</fullName>
    </recommendedName>
</protein>
<evidence type="ECO:0008006" key="3">
    <source>
        <dbReference type="Google" id="ProtNLM"/>
    </source>
</evidence>
<sequence>MSAHRRRRRRGADGPKFHPLAFGGWGDYKTWAEHQFLPRPIEDVPDDDVLHGEVLDGEVPDDGRGSDATPVLVQHQQPVELQPVELRPIELRPYVLALAGGGTQRDAPLRIDSLISLTPEGAVTAHSSTLSEEYRQIFDMCQRPTPVVEIAARLRVPLGAALVLIGDAIGWNLLKAPPPPEIDGQPSLELIIRVHEGLRRLV</sequence>
<dbReference type="AlphaFoldDB" id="A0A5M3XBD7"/>
<dbReference type="Proteomes" id="UP000377595">
    <property type="component" value="Unassembled WGS sequence"/>
</dbReference>
<comment type="caution">
    <text evidence="1">The sequence shown here is derived from an EMBL/GenBank/DDBJ whole genome shotgun (WGS) entry which is preliminary data.</text>
</comment>
<gene>
    <name evidence="1" type="ORF">Aple_008410</name>
</gene>
<keyword evidence="2" id="KW-1185">Reference proteome</keyword>
<dbReference type="PANTHER" id="PTHR36221">
    <property type="entry name" value="DUF742 DOMAIN-CONTAINING PROTEIN"/>
    <property type="match status" value="1"/>
</dbReference>
<dbReference type="InterPro" id="IPR007995">
    <property type="entry name" value="DUF742"/>
</dbReference>